<reference evidence="2" key="1">
    <citation type="submission" date="2024-01" db="EMBL/GenBank/DDBJ databases">
        <authorList>
            <person name="Webb A."/>
        </authorList>
    </citation>
    <scope>NUCLEOTIDE SEQUENCE</scope>
    <source>
        <strain evidence="2">Pm1</strain>
    </source>
</reference>
<comment type="caution">
    <text evidence="2">The sequence shown here is derived from an EMBL/GenBank/DDBJ whole genome shotgun (WGS) entry which is preliminary data.</text>
</comment>
<proteinExistence type="predicted"/>
<evidence type="ECO:0000313" key="2">
    <source>
        <dbReference type="EMBL" id="CAK7915690.1"/>
    </source>
</evidence>
<feature type="compositionally biased region" description="Basic and acidic residues" evidence="1">
    <location>
        <begin position="106"/>
        <end position="124"/>
    </location>
</feature>
<organism evidence="2 3">
    <name type="scientific">Peronospora matthiolae</name>
    <dbReference type="NCBI Taxonomy" id="2874970"/>
    <lineage>
        <taxon>Eukaryota</taxon>
        <taxon>Sar</taxon>
        <taxon>Stramenopiles</taxon>
        <taxon>Oomycota</taxon>
        <taxon>Peronosporomycetes</taxon>
        <taxon>Peronosporales</taxon>
        <taxon>Peronosporaceae</taxon>
        <taxon>Peronospora</taxon>
    </lineage>
</organism>
<evidence type="ECO:0000256" key="1">
    <source>
        <dbReference type="SAM" id="MobiDB-lite"/>
    </source>
</evidence>
<evidence type="ECO:0000313" key="3">
    <source>
        <dbReference type="Proteomes" id="UP001162060"/>
    </source>
</evidence>
<accession>A0AAV1TCS5</accession>
<dbReference type="EMBL" id="CAKLBY020000043">
    <property type="protein sequence ID" value="CAK7915690.1"/>
    <property type="molecule type" value="Genomic_DNA"/>
</dbReference>
<feature type="region of interest" description="Disordered" evidence="1">
    <location>
        <begin position="95"/>
        <end position="139"/>
    </location>
</feature>
<dbReference type="Proteomes" id="UP001162060">
    <property type="component" value="Unassembled WGS sequence"/>
</dbReference>
<dbReference type="AlphaFoldDB" id="A0AAV1TCS5"/>
<sequence length="139" mass="14936">MIPSRPISTGKKTSKGERLDVPMAGKTVFKISGGAALQIIPTLDDASLSSNREPIRAAIARSRFSRRQLKTASLLYPASSTPMPKAAIPRSLTKAMFGSSESETEPPSRDEGDHPAARIFHTPENEYSLPQDAMIPSSA</sequence>
<gene>
    <name evidence="2" type="ORF">PM001_LOCUS5251</name>
</gene>
<protein>
    <submittedName>
        <fullName evidence="2">Uncharacterized protein</fullName>
    </submittedName>
</protein>
<name>A0AAV1TCS5_9STRA</name>